<dbReference type="VEuPathDB" id="CryptoDB:Cvel_21936"/>
<protein>
    <submittedName>
        <fullName evidence="1">Uncharacterized protein</fullName>
    </submittedName>
</protein>
<dbReference type="GO" id="GO:0003676">
    <property type="term" value="F:nucleic acid binding"/>
    <property type="evidence" value="ECO:0007669"/>
    <property type="project" value="InterPro"/>
</dbReference>
<dbReference type="Gene3D" id="3.40.1350.10">
    <property type="match status" value="1"/>
</dbReference>
<dbReference type="EMBL" id="CDMZ01001221">
    <property type="protein sequence ID" value="CEM29248.1"/>
    <property type="molecule type" value="Genomic_DNA"/>
</dbReference>
<dbReference type="PhylomeDB" id="A0A0G4GHP9"/>
<dbReference type="AlphaFoldDB" id="A0A0G4GHP9"/>
<organism evidence="1">
    <name type="scientific">Chromera velia CCMP2878</name>
    <dbReference type="NCBI Taxonomy" id="1169474"/>
    <lineage>
        <taxon>Eukaryota</taxon>
        <taxon>Sar</taxon>
        <taxon>Alveolata</taxon>
        <taxon>Colpodellida</taxon>
        <taxon>Chromeraceae</taxon>
        <taxon>Chromera</taxon>
    </lineage>
</organism>
<reference evidence="1" key="1">
    <citation type="submission" date="2014-11" db="EMBL/GenBank/DDBJ databases">
        <authorList>
            <person name="Otto D Thomas"/>
            <person name="Naeem Raeece"/>
        </authorList>
    </citation>
    <scope>NUCLEOTIDE SEQUENCE</scope>
</reference>
<sequence>MLVENEAKEHIRKAIRPSADFRGLEEPKEALPGSAKADMALRPFGSEKDLWLAVQVKSRSRGVYEGNRSVRWKFTNVDKYKGMVVAFVSLQGGGMRSTAVPNQTRSQPPVECPIERKPKVWTFPGSSLGPNVTITSGGPMYDKEETRCTWTRSERSGTFLGDKLLAYYEEALAAGGSSANGICLSTFAELEGQITPEKMTEMETIRWLQPLFDATGFKTFAAEDPSGPYDIVVRDTSCVNSRDVRVQVKTPSWTRVSKFRLVATANSYRRSSRNLKDVPYHVKEFDIFLVGPPRNTATLMNLQRARLQEGRSCPGPHLLTDTEWIPNHFYLFCSKDYAELRLGDCDLSDGKTSFELDFTPTALSTRSSGLTKRLPHRYDMMCASSLLQAVLYFRSAFKAVSRPA</sequence>
<accession>A0A0G4GHP9</accession>
<gene>
    <name evidence="1" type="ORF">Cvel_21936</name>
</gene>
<evidence type="ECO:0000313" key="1">
    <source>
        <dbReference type="EMBL" id="CEM29248.1"/>
    </source>
</evidence>
<proteinExistence type="predicted"/>
<dbReference type="InterPro" id="IPR011856">
    <property type="entry name" value="tRNA_endonuc-like_dom_sf"/>
</dbReference>
<name>A0A0G4GHP9_9ALVE</name>